<evidence type="ECO:0000256" key="7">
    <source>
        <dbReference type="ARBA" id="ARBA00023030"/>
    </source>
</evidence>
<keyword evidence="13" id="KW-1185">Reference proteome</keyword>
<dbReference type="InterPro" id="IPR001839">
    <property type="entry name" value="TGF-b_C"/>
</dbReference>
<accession>A0ABQ7T1E2</accession>
<proteinExistence type="inferred from homology"/>
<keyword evidence="9" id="KW-0325">Glycoprotein</keyword>
<evidence type="ECO:0000313" key="13">
    <source>
        <dbReference type="Proteomes" id="UP000826234"/>
    </source>
</evidence>
<evidence type="ECO:0000256" key="4">
    <source>
        <dbReference type="ARBA" id="ARBA00022525"/>
    </source>
</evidence>
<evidence type="ECO:0000313" key="12">
    <source>
        <dbReference type="EMBL" id="KAH0623545.1"/>
    </source>
</evidence>
<evidence type="ECO:0000256" key="3">
    <source>
        <dbReference type="ARBA" id="ARBA00022473"/>
    </source>
</evidence>
<keyword evidence="4" id="KW-0964">Secreted</keyword>
<gene>
    <name evidence="12" type="ORF">JD844_006416</name>
</gene>
<dbReference type="InterPro" id="IPR029034">
    <property type="entry name" value="Cystine-knot_cytokine"/>
</dbReference>
<reference evidence="12 13" key="1">
    <citation type="journal article" date="2022" name="Gigascience">
        <title>A chromosome-level genome assembly and annotation of the desert horned lizard, Phrynosoma platyrhinos, provides insight into chromosomal rearrangements among reptiles.</title>
        <authorList>
            <person name="Koochekian N."/>
            <person name="Ascanio A."/>
            <person name="Farleigh K."/>
            <person name="Card D.C."/>
            <person name="Schield D.R."/>
            <person name="Castoe T.A."/>
            <person name="Jezkova T."/>
        </authorList>
    </citation>
    <scope>NUCLEOTIDE SEQUENCE [LARGE SCALE GENOMIC DNA]</scope>
    <source>
        <strain evidence="12">NK-2021</strain>
    </source>
</reference>
<protein>
    <recommendedName>
        <fullName evidence="11">TGF-beta family profile domain-containing protein</fullName>
    </recommendedName>
</protein>
<evidence type="ECO:0000259" key="11">
    <source>
        <dbReference type="PROSITE" id="PS51362"/>
    </source>
</evidence>
<dbReference type="Pfam" id="PF00019">
    <property type="entry name" value="TGF_beta"/>
    <property type="match status" value="1"/>
</dbReference>
<dbReference type="InterPro" id="IPR015615">
    <property type="entry name" value="TGF-beta-rel"/>
</dbReference>
<evidence type="ECO:0000256" key="8">
    <source>
        <dbReference type="ARBA" id="ARBA00023157"/>
    </source>
</evidence>
<evidence type="ECO:0000256" key="5">
    <source>
        <dbReference type="ARBA" id="ARBA00022685"/>
    </source>
</evidence>
<comment type="similarity">
    <text evidence="2 10">Belongs to the TGF-beta family.</text>
</comment>
<comment type="subcellular location">
    <subcellularLocation>
        <location evidence="1">Secreted</location>
    </subcellularLocation>
</comment>
<keyword evidence="7 10" id="KW-0339">Growth factor</keyword>
<evidence type="ECO:0000256" key="1">
    <source>
        <dbReference type="ARBA" id="ARBA00004613"/>
    </source>
</evidence>
<keyword evidence="8" id="KW-1015">Disulfide bond</keyword>
<dbReference type="Gene3D" id="2.10.90.10">
    <property type="entry name" value="Cystine-knot cytokines"/>
    <property type="match status" value="1"/>
</dbReference>
<dbReference type="PANTHER" id="PTHR11848:SF159">
    <property type="entry name" value="NODAL HOMOLOG"/>
    <property type="match status" value="1"/>
</dbReference>
<dbReference type="PROSITE" id="PS51362">
    <property type="entry name" value="TGF_BETA_2"/>
    <property type="match status" value="1"/>
</dbReference>
<name>A0ABQ7T1E2_PHRPL</name>
<comment type="caution">
    <text evidence="12">The sequence shown here is derived from an EMBL/GenBank/DDBJ whole genome shotgun (WGS) entry which is preliminary data.</text>
</comment>
<keyword evidence="3" id="KW-0217">Developmental protein</keyword>
<dbReference type="SMART" id="SM00204">
    <property type="entry name" value="TGFB"/>
    <property type="match status" value="1"/>
</dbReference>
<dbReference type="EMBL" id="JAIPUX010001880">
    <property type="protein sequence ID" value="KAH0623545.1"/>
    <property type="molecule type" value="Genomic_DNA"/>
</dbReference>
<dbReference type="CDD" id="cd13759">
    <property type="entry name" value="TGF_beta_NODAL"/>
    <property type="match status" value="1"/>
</dbReference>
<evidence type="ECO:0000256" key="10">
    <source>
        <dbReference type="RuleBase" id="RU000354"/>
    </source>
</evidence>
<dbReference type="Pfam" id="PF00688">
    <property type="entry name" value="TGFb_propeptide"/>
    <property type="match status" value="1"/>
</dbReference>
<dbReference type="Proteomes" id="UP000826234">
    <property type="component" value="Unassembled WGS sequence"/>
</dbReference>
<keyword evidence="5" id="KW-0165">Cleavage on pair of basic residues</keyword>
<keyword evidence="6" id="KW-0732">Signal</keyword>
<feature type="domain" description="TGF-beta family profile" evidence="11">
    <location>
        <begin position="202"/>
        <end position="336"/>
    </location>
</feature>
<dbReference type="InterPro" id="IPR001111">
    <property type="entry name" value="TGF-b_propeptide"/>
</dbReference>
<evidence type="ECO:0000256" key="9">
    <source>
        <dbReference type="ARBA" id="ARBA00023180"/>
    </source>
</evidence>
<organism evidence="12 13">
    <name type="scientific">Phrynosoma platyrhinos</name>
    <name type="common">Desert horned lizard</name>
    <dbReference type="NCBI Taxonomy" id="52577"/>
    <lineage>
        <taxon>Eukaryota</taxon>
        <taxon>Metazoa</taxon>
        <taxon>Chordata</taxon>
        <taxon>Craniata</taxon>
        <taxon>Vertebrata</taxon>
        <taxon>Euteleostomi</taxon>
        <taxon>Lepidosauria</taxon>
        <taxon>Squamata</taxon>
        <taxon>Bifurcata</taxon>
        <taxon>Unidentata</taxon>
        <taxon>Episquamata</taxon>
        <taxon>Toxicofera</taxon>
        <taxon>Iguania</taxon>
        <taxon>Phrynosomatidae</taxon>
        <taxon>Phrynosomatinae</taxon>
        <taxon>Phrynosoma</taxon>
    </lineage>
</organism>
<evidence type="ECO:0000256" key="6">
    <source>
        <dbReference type="ARBA" id="ARBA00022729"/>
    </source>
</evidence>
<dbReference type="SUPFAM" id="SSF57501">
    <property type="entry name" value="Cystine-knot cytokines"/>
    <property type="match status" value="1"/>
</dbReference>
<evidence type="ECO:0000256" key="2">
    <source>
        <dbReference type="ARBA" id="ARBA00006656"/>
    </source>
</evidence>
<dbReference type="PANTHER" id="PTHR11848">
    <property type="entry name" value="TGF-BETA FAMILY"/>
    <property type="match status" value="1"/>
</dbReference>
<dbReference type="PROSITE" id="PS00250">
    <property type="entry name" value="TGF_BETA_1"/>
    <property type="match status" value="1"/>
</dbReference>
<sequence>MFASCRKAYSLGHYPCLFHPTDVHQVGQKWSIIFNLSIYEEEELQLAELRLHLPRSGRNTAFNNTPVSVDLYHQEEITCPSGQNCLHIKHIGSFGASPSTYSNWVVLEVTEQLLKWFTNSSSAKNPSQEILNQTQQLTKNFPKQVTSACGSVDRRAILVLFLRLSKGEKEQSSSTLLQTVKSSKFFLQGIPKETVPIWGTKRHRRHKTPQDSSLLSLEELELRHLCRRVDFLISFEKIGWNSWVIYPKQYNAFRCEGTCPVPLNDDFQPSNSAYMQILEKNAFLFQSVLKYHYPERVPAACCVPVRLSPLSLLYYEEGRVSLGHHEDMIVEECGCR</sequence>
<dbReference type="Gene3D" id="2.60.120.970">
    <property type="match status" value="1"/>
</dbReference>
<dbReference type="InterPro" id="IPR017948">
    <property type="entry name" value="TGFb_CS"/>
</dbReference>